<organism evidence="3 4">
    <name type="scientific">Cristinia sonorae</name>
    <dbReference type="NCBI Taxonomy" id="1940300"/>
    <lineage>
        <taxon>Eukaryota</taxon>
        <taxon>Fungi</taxon>
        <taxon>Dikarya</taxon>
        <taxon>Basidiomycota</taxon>
        <taxon>Agaricomycotina</taxon>
        <taxon>Agaricomycetes</taxon>
        <taxon>Agaricomycetidae</taxon>
        <taxon>Agaricales</taxon>
        <taxon>Pleurotineae</taxon>
        <taxon>Stephanosporaceae</taxon>
        <taxon>Cristinia</taxon>
    </lineage>
</organism>
<evidence type="ECO:0000256" key="1">
    <source>
        <dbReference type="SAM" id="MobiDB-lite"/>
    </source>
</evidence>
<evidence type="ECO:0000313" key="4">
    <source>
        <dbReference type="Proteomes" id="UP000813824"/>
    </source>
</evidence>
<keyword evidence="2" id="KW-0472">Membrane</keyword>
<feature type="region of interest" description="Disordered" evidence="1">
    <location>
        <begin position="291"/>
        <end position="311"/>
    </location>
</feature>
<keyword evidence="2" id="KW-1133">Transmembrane helix</keyword>
<comment type="caution">
    <text evidence="3">The sequence shown here is derived from an EMBL/GenBank/DDBJ whole genome shotgun (WGS) entry which is preliminary data.</text>
</comment>
<feature type="transmembrane region" description="Helical" evidence="2">
    <location>
        <begin position="70"/>
        <end position="96"/>
    </location>
</feature>
<dbReference type="AlphaFoldDB" id="A0A8K0USS9"/>
<accession>A0A8K0USS9</accession>
<proteinExistence type="predicted"/>
<name>A0A8K0USS9_9AGAR</name>
<sequence length="363" mass="38546">MPSSLLCAFLPTISISPPSSPTRPRPPTSNSLLNPSSISIMAPVVSRIIAFGSSENTQAAVVSQGNPGTIVLLALGAFAFLVLVAVVYLVVSLFWSPKANSNPRLRKLVLPGMVADKQRSNGVFGRLAMMFGGGSKVNNDIEAQAVYGKTFVHKIADVEAQVQVRFDDARSETPSLCGSVGSSGSESSIPESWFDLDNLLATPAEELGVFNFISEPSDNTDISDKRLSIPPLAFVKRSSQLFGLGFDVDIVPTITVDDCETRSAPPEDVNFDAACPQSPISVSEDPSIDYLGVPSPQFSTGGRRRAERKETTHSWINSMSLNAATTAANSSPPRLGQPDPEEVAKTMALLASMFVSSHSRASA</sequence>
<dbReference type="EMBL" id="JAEVFJ010000011">
    <property type="protein sequence ID" value="KAH8101798.1"/>
    <property type="molecule type" value="Genomic_DNA"/>
</dbReference>
<evidence type="ECO:0000256" key="2">
    <source>
        <dbReference type="SAM" id="Phobius"/>
    </source>
</evidence>
<protein>
    <submittedName>
        <fullName evidence="3">Uncharacterized protein</fullName>
    </submittedName>
</protein>
<dbReference type="Proteomes" id="UP000813824">
    <property type="component" value="Unassembled WGS sequence"/>
</dbReference>
<keyword evidence="2" id="KW-0812">Transmembrane</keyword>
<gene>
    <name evidence="3" type="ORF">BXZ70DRAFT_76824</name>
</gene>
<keyword evidence="4" id="KW-1185">Reference proteome</keyword>
<reference evidence="3" key="1">
    <citation type="journal article" date="2021" name="New Phytol.">
        <title>Evolutionary innovations through gain and loss of genes in the ectomycorrhizal Boletales.</title>
        <authorList>
            <person name="Wu G."/>
            <person name="Miyauchi S."/>
            <person name="Morin E."/>
            <person name="Kuo A."/>
            <person name="Drula E."/>
            <person name="Varga T."/>
            <person name="Kohler A."/>
            <person name="Feng B."/>
            <person name="Cao Y."/>
            <person name="Lipzen A."/>
            <person name="Daum C."/>
            <person name="Hundley H."/>
            <person name="Pangilinan J."/>
            <person name="Johnson J."/>
            <person name="Barry K."/>
            <person name="LaButti K."/>
            <person name="Ng V."/>
            <person name="Ahrendt S."/>
            <person name="Min B."/>
            <person name="Choi I.G."/>
            <person name="Park H."/>
            <person name="Plett J.M."/>
            <person name="Magnuson J."/>
            <person name="Spatafora J.W."/>
            <person name="Nagy L.G."/>
            <person name="Henrissat B."/>
            <person name="Grigoriev I.V."/>
            <person name="Yang Z.L."/>
            <person name="Xu J."/>
            <person name="Martin F.M."/>
        </authorList>
    </citation>
    <scope>NUCLEOTIDE SEQUENCE</scope>
    <source>
        <strain evidence="3">KKN 215</strain>
    </source>
</reference>
<evidence type="ECO:0000313" key="3">
    <source>
        <dbReference type="EMBL" id="KAH8101798.1"/>
    </source>
</evidence>